<reference evidence="1 2" key="1">
    <citation type="submission" date="2016-11" db="EMBL/GenBank/DDBJ databases">
        <authorList>
            <person name="Jaros S."/>
            <person name="Januszkiewicz K."/>
            <person name="Wedrychowicz H."/>
        </authorList>
    </citation>
    <scope>NUCLEOTIDE SEQUENCE [LARGE SCALE GENOMIC DNA]</scope>
    <source>
        <strain evidence="1 2">KHT3</strain>
    </source>
</reference>
<sequence>MDYEVEKSPFKGSVDYILDEARRSSLLSLASAPTTDLQQYIDKKTVERYDPGLLEKGVGKALGSLTDLALTAPMMGASSWTGLGKFVTMDLGIGFAGDAIMSKAGKQQDVSRMVSAALFASDGDVLATLRQDEGSVNPYSSELVKGVNSQLGHKIVTHSRSLSDGAAFKPKIGLKTVKLPEVPDYAEQLRQAGELHFAIQEHFPQNESAAEQNHAPLQAVQTQPVTVAEAAKATVPAVQSVSGWGGLIDTLGLNGFSDVGKNLGYVLAMLPDMLVGMFTGKSRNLKFGDNMMPLAAIFAGMFVRNPLLKMLLVGLGGANLLNKAGHEALENRDGIRLQAVRHYRKYDDEPLDLRVSQPVMKGNTLVVTIDHVPSVITINDEAVDAYYKGALPLNTLTNAVLRKYDEQQQAVRENYDRQVKADESLELSRGGIK</sequence>
<protein>
    <submittedName>
        <fullName evidence="1">Uncharacterized protein</fullName>
    </submittedName>
</protein>
<dbReference type="EMBL" id="FRBD01000003">
    <property type="protein sequence ID" value="SHK45815.1"/>
    <property type="molecule type" value="Genomic_DNA"/>
</dbReference>
<dbReference type="AlphaFoldDB" id="A0A1M6SM83"/>
<evidence type="ECO:0000313" key="1">
    <source>
        <dbReference type="EMBL" id="SHK45815.1"/>
    </source>
</evidence>
<name>A0A1M6SM83_XYLRU</name>
<accession>A0A1M6SM83</accession>
<gene>
    <name evidence="1" type="ORF">SAMN05216463_103264</name>
</gene>
<proteinExistence type="predicted"/>
<evidence type="ECO:0000313" key="2">
    <source>
        <dbReference type="Proteomes" id="UP000184130"/>
    </source>
</evidence>
<organism evidence="1 2">
    <name type="scientific">Xylanibacter ruminicola</name>
    <name type="common">Prevotella ruminicola</name>
    <dbReference type="NCBI Taxonomy" id="839"/>
    <lineage>
        <taxon>Bacteria</taxon>
        <taxon>Pseudomonadati</taxon>
        <taxon>Bacteroidota</taxon>
        <taxon>Bacteroidia</taxon>
        <taxon>Bacteroidales</taxon>
        <taxon>Prevotellaceae</taxon>
        <taxon>Xylanibacter</taxon>
    </lineage>
</organism>
<dbReference type="Proteomes" id="UP000184130">
    <property type="component" value="Unassembled WGS sequence"/>
</dbReference>